<dbReference type="Proteomes" id="UP000265411">
    <property type="component" value="Unassembled WGS sequence"/>
</dbReference>
<organism evidence="1 2">
    <name type="scientific">Pseudomonas abyssi</name>
    <dbReference type="NCBI Taxonomy" id="170540"/>
    <lineage>
        <taxon>Bacteria</taxon>
        <taxon>Pseudomonadati</taxon>
        <taxon>Pseudomonadota</taxon>
        <taxon>Gammaproteobacteria</taxon>
        <taxon>Pseudomonadales</taxon>
        <taxon>Pseudomonadaceae</taxon>
        <taxon>Pseudomonas</taxon>
    </lineage>
</organism>
<dbReference type="OrthoDB" id="9814572at2"/>
<dbReference type="RefSeq" id="WP_118129777.1">
    <property type="nucleotide sequence ID" value="NZ_LMAZ01000001.1"/>
</dbReference>
<evidence type="ECO:0000313" key="1">
    <source>
        <dbReference type="EMBL" id="RGP57043.1"/>
    </source>
</evidence>
<gene>
    <name evidence="1" type="ORF">ASB58_06830</name>
</gene>
<name>A0A395RAH3_9PSED</name>
<dbReference type="AlphaFoldDB" id="A0A395RAH3"/>
<reference evidence="1 2" key="1">
    <citation type="journal article" date="2018" name="Syst. Appl. Microbiol.">
        <title>Pseudomonas gallaeciensis sp. nov., isolated from crude-oil-contaminated intertidal sand samples after the Prestige oil spill.</title>
        <authorList>
            <person name="Mulet M."/>
            <person name="Sanchez D."/>
            <person name="Rodriguez A.C."/>
            <person name="Nogales B."/>
            <person name="Bosch R."/>
            <person name="Busquets A."/>
            <person name="Gomila M."/>
            <person name="Lalucat J."/>
            <person name="Garcia-Valdes E."/>
        </authorList>
    </citation>
    <scope>NUCLEOTIDE SEQUENCE [LARGE SCALE GENOMIC DNA]</scope>
    <source>
        <strain evidence="1 2">V113</strain>
    </source>
</reference>
<proteinExistence type="predicted"/>
<sequence length="121" mass="13115">MTKAQALPAVTLAIRWQDLLPASTTAALRRQRWAHWLRLSRTAGHTSTARFWATPDAPCNTCSHRHGGWCRAHGLPCNFNPISTPRCGLQGLACWGAGYTARALEQLPLIAPASTAKEATA</sequence>
<keyword evidence="2" id="KW-1185">Reference proteome</keyword>
<accession>A0A395RAH3</accession>
<dbReference type="EMBL" id="LMAZ01000001">
    <property type="protein sequence ID" value="RGP57043.1"/>
    <property type="molecule type" value="Genomic_DNA"/>
</dbReference>
<comment type="caution">
    <text evidence="1">The sequence shown here is derived from an EMBL/GenBank/DDBJ whole genome shotgun (WGS) entry which is preliminary data.</text>
</comment>
<evidence type="ECO:0000313" key="2">
    <source>
        <dbReference type="Proteomes" id="UP000265411"/>
    </source>
</evidence>
<protein>
    <submittedName>
        <fullName evidence="1">Uncharacterized protein</fullName>
    </submittedName>
</protein>